<feature type="transmembrane region" description="Helical" evidence="11">
    <location>
        <begin position="12"/>
        <end position="34"/>
    </location>
</feature>
<dbReference type="GO" id="GO:0005787">
    <property type="term" value="C:signal peptidase complex"/>
    <property type="evidence" value="ECO:0007669"/>
    <property type="project" value="UniProtKB-UniRule"/>
</dbReference>
<evidence type="ECO:0000256" key="2">
    <source>
        <dbReference type="ARBA" id="ARBA00009289"/>
    </source>
</evidence>
<dbReference type="eggNOG" id="KOG3372">
    <property type="taxonomic scope" value="Eukaryota"/>
</dbReference>
<comment type="subcellular location">
    <subcellularLocation>
        <location evidence="1">Endoplasmic reticulum membrane</location>
        <topology evidence="1">Single-pass type II membrane protein</topology>
    </subcellularLocation>
</comment>
<keyword evidence="13" id="KW-1185">Reference proteome</keyword>
<sequence length="259" mass="28502">MHTALNRLQNTFGFFTTCAAIAAGLIALLSVLPWPPVVEFPSATVAVSKVEVVKGRPHYSSNKREEYAQVRFDLDVDLTSLFTWNTKQLFVYVTANYPGGAGGVSEAVIWDTIISAPESPYSFQNVKTQYWDPLAGKKTSKYSKSKKNMKTPKTKELVKPGLISLKNQKPKYHLTDPSGVISERSNVTLQVSWNVQPWVGALIWDKGFFGSRVGAWEPGKEGTSAPFSFPPLKGSKPDIVKNKEPQTPEAGKATPVVKI</sequence>
<dbReference type="OrthoDB" id="10261524at2759"/>
<feature type="region of interest" description="Disordered" evidence="10">
    <location>
        <begin position="220"/>
        <end position="259"/>
    </location>
</feature>
<evidence type="ECO:0000313" key="13">
    <source>
        <dbReference type="Proteomes" id="UP000030752"/>
    </source>
</evidence>
<keyword evidence="3 11" id="KW-0812">Transmembrane</keyword>
<evidence type="ECO:0000256" key="8">
    <source>
        <dbReference type="ARBA" id="ARBA00045670"/>
    </source>
</evidence>
<dbReference type="InterPro" id="IPR007653">
    <property type="entry name" value="SPC3"/>
</dbReference>
<dbReference type="STRING" id="1220924.W2RK25"/>
<keyword evidence="5" id="KW-0735">Signal-anchor</keyword>
<dbReference type="GO" id="GO:0045047">
    <property type="term" value="P:protein targeting to ER"/>
    <property type="evidence" value="ECO:0007669"/>
    <property type="project" value="TreeGrafter"/>
</dbReference>
<dbReference type="GeneID" id="19976312"/>
<dbReference type="InParanoid" id="W2RK25"/>
<evidence type="ECO:0000256" key="3">
    <source>
        <dbReference type="ARBA" id="ARBA00022692"/>
    </source>
</evidence>
<dbReference type="Proteomes" id="UP000030752">
    <property type="component" value="Unassembled WGS sequence"/>
</dbReference>
<evidence type="ECO:0000256" key="1">
    <source>
        <dbReference type="ARBA" id="ARBA00004648"/>
    </source>
</evidence>
<name>W2RK25_CYPE1</name>
<dbReference type="RefSeq" id="XP_008721513.1">
    <property type="nucleotide sequence ID" value="XM_008723291.1"/>
</dbReference>
<dbReference type="PIRSF" id="PIRSF016089">
    <property type="entry name" value="SPC22"/>
    <property type="match status" value="1"/>
</dbReference>
<accession>W2RK25</accession>
<feature type="compositionally biased region" description="Basic and acidic residues" evidence="10">
    <location>
        <begin position="235"/>
        <end position="246"/>
    </location>
</feature>
<gene>
    <name evidence="12" type="ORF">HMPREF1541_08973</name>
</gene>
<comment type="similarity">
    <text evidence="2 9">Belongs to the SPCS3 family.</text>
</comment>
<dbReference type="PANTHER" id="PTHR12804:SF0">
    <property type="entry name" value="SIGNAL PEPTIDASE COMPLEX SUBUNIT 3"/>
    <property type="match status" value="1"/>
</dbReference>
<dbReference type="GO" id="GO:0006465">
    <property type="term" value="P:signal peptide processing"/>
    <property type="evidence" value="ECO:0007669"/>
    <property type="project" value="UniProtKB-UniRule"/>
</dbReference>
<evidence type="ECO:0000256" key="7">
    <source>
        <dbReference type="ARBA" id="ARBA00023136"/>
    </source>
</evidence>
<dbReference type="Pfam" id="PF04573">
    <property type="entry name" value="SPC22"/>
    <property type="match status" value="2"/>
</dbReference>
<evidence type="ECO:0000256" key="4">
    <source>
        <dbReference type="ARBA" id="ARBA00022824"/>
    </source>
</evidence>
<dbReference type="FunCoup" id="W2RK25">
    <property type="interactions" value="419"/>
</dbReference>
<dbReference type="PANTHER" id="PTHR12804">
    <property type="entry name" value="MICROSOMAL SIGNAL PEPTIDASE 23 KD SUBUNIT SPC22/23"/>
    <property type="match status" value="1"/>
</dbReference>
<evidence type="ECO:0000256" key="9">
    <source>
        <dbReference type="PIRNR" id="PIRNR016089"/>
    </source>
</evidence>
<keyword evidence="6 11" id="KW-1133">Transmembrane helix</keyword>
<evidence type="ECO:0000256" key="11">
    <source>
        <dbReference type="SAM" id="Phobius"/>
    </source>
</evidence>
<keyword evidence="7 9" id="KW-0472">Membrane</keyword>
<keyword evidence="4 9" id="KW-0256">Endoplasmic reticulum</keyword>
<dbReference type="EMBL" id="KB822725">
    <property type="protein sequence ID" value="ETN36695.1"/>
    <property type="molecule type" value="Genomic_DNA"/>
</dbReference>
<reference evidence="12 13" key="1">
    <citation type="submission" date="2013-03" db="EMBL/GenBank/DDBJ databases">
        <title>The Genome Sequence of Phialophora europaea CBS 101466.</title>
        <authorList>
            <consortium name="The Broad Institute Genomics Platform"/>
            <person name="Cuomo C."/>
            <person name="de Hoog S."/>
            <person name="Gorbushina A."/>
            <person name="Walker B."/>
            <person name="Young S.K."/>
            <person name="Zeng Q."/>
            <person name="Gargeya S."/>
            <person name="Fitzgerald M."/>
            <person name="Haas B."/>
            <person name="Abouelleil A."/>
            <person name="Allen A.W."/>
            <person name="Alvarado L."/>
            <person name="Arachchi H.M."/>
            <person name="Berlin A.M."/>
            <person name="Chapman S.B."/>
            <person name="Gainer-Dewar J."/>
            <person name="Goldberg J."/>
            <person name="Griggs A."/>
            <person name="Gujja S."/>
            <person name="Hansen M."/>
            <person name="Howarth C."/>
            <person name="Imamovic A."/>
            <person name="Ireland A."/>
            <person name="Larimer J."/>
            <person name="McCowan C."/>
            <person name="Murphy C."/>
            <person name="Pearson M."/>
            <person name="Poon T.W."/>
            <person name="Priest M."/>
            <person name="Roberts A."/>
            <person name="Saif S."/>
            <person name="Shea T."/>
            <person name="Sisk P."/>
            <person name="Sykes S."/>
            <person name="Wortman J."/>
            <person name="Nusbaum C."/>
            <person name="Birren B."/>
        </authorList>
    </citation>
    <scope>NUCLEOTIDE SEQUENCE [LARGE SCALE GENOMIC DNA]</scope>
    <source>
        <strain evidence="12 13">CBS 101466</strain>
    </source>
</reference>
<evidence type="ECO:0000256" key="5">
    <source>
        <dbReference type="ARBA" id="ARBA00022968"/>
    </source>
</evidence>
<dbReference type="VEuPathDB" id="FungiDB:HMPREF1541_08973"/>
<proteinExistence type="inferred from homology"/>
<organism evidence="12 13">
    <name type="scientific">Cyphellophora europaea (strain CBS 101466)</name>
    <name type="common">Phialophora europaea</name>
    <dbReference type="NCBI Taxonomy" id="1220924"/>
    <lineage>
        <taxon>Eukaryota</taxon>
        <taxon>Fungi</taxon>
        <taxon>Dikarya</taxon>
        <taxon>Ascomycota</taxon>
        <taxon>Pezizomycotina</taxon>
        <taxon>Eurotiomycetes</taxon>
        <taxon>Chaetothyriomycetidae</taxon>
        <taxon>Chaetothyriales</taxon>
        <taxon>Cyphellophoraceae</taxon>
        <taxon>Cyphellophora</taxon>
    </lineage>
</organism>
<dbReference type="HOGENOM" id="CLU_068714_0_0_1"/>
<comment type="function">
    <text evidence="8">Essential component of the signal peptidase complex (SPC) which catalyzes the cleavage of N-terminal signal sequences from nascent proteins as they are translocated into the lumen of the endoplasmic reticulum. Essential for the SPC catalytic activity, possibly by stabilizing and positioning the active center of the complex close to the lumenal surface. Essential for viability.</text>
</comment>
<evidence type="ECO:0000313" key="12">
    <source>
        <dbReference type="EMBL" id="ETN36695.1"/>
    </source>
</evidence>
<evidence type="ECO:0000256" key="10">
    <source>
        <dbReference type="SAM" id="MobiDB-lite"/>
    </source>
</evidence>
<evidence type="ECO:0000256" key="6">
    <source>
        <dbReference type="ARBA" id="ARBA00022989"/>
    </source>
</evidence>
<dbReference type="AlphaFoldDB" id="W2RK25"/>
<protein>
    <recommendedName>
        <fullName evidence="9">Signal peptidase subunit 3</fullName>
    </recommendedName>
</protein>